<accession>A0A8X6VXQ3</accession>
<name>A0A8X6VXQ3_TRICX</name>
<dbReference type="EMBL" id="BMAU01021369">
    <property type="protein sequence ID" value="GFY24403.1"/>
    <property type="molecule type" value="Genomic_DNA"/>
</dbReference>
<keyword evidence="2" id="KW-1185">Reference proteome</keyword>
<dbReference type="AlphaFoldDB" id="A0A8X6VXQ3"/>
<reference evidence="1" key="1">
    <citation type="submission" date="2020-08" db="EMBL/GenBank/DDBJ databases">
        <title>Multicomponent nature underlies the extraordinary mechanical properties of spider dragline silk.</title>
        <authorList>
            <person name="Kono N."/>
            <person name="Nakamura H."/>
            <person name="Mori M."/>
            <person name="Yoshida Y."/>
            <person name="Ohtoshi R."/>
            <person name="Malay A.D."/>
            <person name="Moran D.A.P."/>
            <person name="Tomita M."/>
            <person name="Numata K."/>
            <person name="Arakawa K."/>
        </authorList>
    </citation>
    <scope>NUCLEOTIDE SEQUENCE</scope>
</reference>
<evidence type="ECO:0000313" key="2">
    <source>
        <dbReference type="Proteomes" id="UP000887159"/>
    </source>
</evidence>
<comment type="caution">
    <text evidence="1">The sequence shown here is derived from an EMBL/GenBank/DDBJ whole genome shotgun (WGS) entry which is preliminary data.</text>
</comment>
<evidence type="ECO:0000313" key="1">
    <source>
        <dbReference type="EMBL" id="GFY24403.1"/>
    </source>
</evidence>
<gene>
    <name evidence="1" type="ORF">TNCV_1014511</name>
</gene>
<sequence length="128" mass="14583">MCSPILVILERDENNLKTYLTTIRNNVQEWLECRPSCIVVSDADCGAVWPGFDFRLEFCKCILPSRLESTINSRRAASPFVRLVEGKRSWKPLTTPRVFSLKIVTKPSRIVLSPAWCSKLRLTTGVKI</sequence>
<protein>
    <submittedName>
        <fullName evidence="1">Uncharacterized protein</fullName>
    </submittedName>
</protein>
<dbReference type="Proteomes" id="UP000887159">
    <property type="component" value="Unassembled WGS sequence"/>
</dbReference>
<organism evidence="1 2">
    <name type="scientific">Trichonephila clavipes</name>
    <name type="common">Golden silk orbweaver</name>
    <name type="synonym">Nephila clavipes</name>
    <dbReference type="NCBI Taxonomy" id="2585209"/>
    <lineage>
        <taxon>Eukaryota</taxon>
        <taxon>Metazoa</taxon>
        <taxon>Ecdysozoa</taxon>
        <taxon>Arthropoda</taxon>
        <taxon>Chelicerata</taxon>
        <taxon>Arachnida</taxon>
        <taxon>Araneae</taxon>
        <taxon>Araneomorphae</taxon>
        <taxon>Entelegynae</taxon>
        <taxon>Araneoidea</taxon>
        <taxon>Nephilidae</taxon>
        <taxon>Trichonephila</taxon>
    </lineage>
</organism>
<proteinExistence type="predicted"/>